<organism evidence="1 2">
    <name type="scientific">Helianthus annuus</name>
    <name type="common">Common sunflower</name>
    <dbReference type="NCBI Taxonomy" id="4232"/>
    <lineage>
        <taxon>Eukaryota</taxon>
        <taxon>Viridiplantae</taxon>
        <taxon>Streptophyta</taxon>
        <taxon>Embryophyta</taxon>
        <taxon>Tracheophyta</taxon>
        <taxon>Spermatophyta</taxon>
        <taxon>Magnoliopsida</taxon>
        <taxon>eudicotyledons</taxon>
        <taxon>Gunneridae</taxon>
        <taxon>Pentapetalae</taxon>
        <taxon>asterids</taxon>
        <taxon>campanulids</taxon>
        <taxon>Asterales</taxon>
        <taxon>Asteraceae</taxon>
        <taxon>Asteroideae</taxon>
        <taxon>Heliantheae alliance</taxon>
        <taxon>Heliantheae</taxon>
        <taxon>Helianthus</taxon>
    </lineage>
</organism>
<dbReference type="AlphaFoldDB" id="A0A251UX97"/>
<dbReference type="EMBL" id="CM007893">
    <property type="protein sequence ID" value="OTG27352.1"/>
    <property type="molecule type" value="Genomic_DNA"/>
</dbReference>
<protein>
    <submittedName>
        <fullName evidence="1">Uncharacterized protein</fullName>
    </submittedName>
</protein>
<dbReference type="Proteomes" id="UP000215914">
    <property type="component" value="Chromosome 4"/>
</dbReference>
<accession>A0A251UX97</accession>
<name>A0A251UX97_HELAN</name>
<keyword evidence="2" id="KW-1185">Reference proteome</keyword>
<sequence length="97" mass="11213">MKEDIVSFLKRRKSTFAWKHEDMTGISKDIITHKLGIDRSLNQSIKKGGICTRKKCHYPGRGRKITTSRSSIQDGWPMWLLFKRKMESGGYVSILLV</sequence>
<evidence type="ECO:0000313" key="1">
    <source>
        <dbReference type="EMBL" id="OTG27352.1"/>
    </source>
</evidence>
<gene>
    <name evidence="1" type="ORF">HannXRQ_Chr04g0099081</name>
</gene>
<dbReference type="InParanoid" id="A0A251UX97"/>
<proteinExistence type="predicted"/>
<reference evidence="2" key="1">
    <citation type="journal article" date="2017" name="Nature">
        <title>The sunflower genome provides insights into oil metabolism, flowering and Asterid evolution.</title>
        <authorList>
            <person name="Badouin H."/>
            <person name="Gouzy J."/>
            <person name="Grassa C.J."/>
            <person name="Murat F."/>
            <person name="Staton S.E."/>
            <person name="Cottret L."/>
            <person name="Lelandais-Briere C."/>
            <person name="Owens G.L."/>
            <person name="Carrere S."/>
            <person name="Mayjonade B."/>
            <person name="Legrand L."/>
            <person name="Gill N."/>
            <person name="Kane N.C."/>
            <person name="Bowers J.E."/>
            <person name="Hubner S."/>
            <person name="Bellec A."/>
            <person name="Berard A."/>
            <person name="Berges H."/>
            <person name="Blanchet N."/>
            <person name="Boniface M.C."/>
            <person name="Brunel D."/>
            <person name="Catrice O."/>
            <person name="Chaidir N."/>
            <person name="Claudel C."/>
            <person name="Donnadieu C."/>
            <person name="Faraut T."/>
            <person name="Fievet G."/>
            <person name="Helmstetter N."/>
            <person name="King M."/>
            <person name="Knapp S.J."/>
            <person name="Lai Z."/>
            <person name="Le Paslier M.C."/>
            <person name="Lippi Y."/>
            <person name="Lorenzon L."/>
            <person name="Mandel J.R."/>
            <person name="Marage G."/>
            <person name="Marchand G."/>
            <person name="Marquand E."/>
            <person name="Bret-Mestries E."/>
            <person name="Morien E."/>
            <person name="Nambeesan S."/>
            <person name="Nguyen T."/>
            <person name="Pegot-Espagnet P."/>
            <person name="Pouilly N."/>
            <person name="Raftis F."/>
            <person name="Sallet E."/>
            <person name="Schiex T."/>
            <person name="Thomas J."/>
            <person name="Vandecasteele C."/>
            <person name="Vares D."/>
            <person name="Vear F."/>
            <person name="Vautrin S."/>
            <person name="Crespi M."/>
            <person name="Mangin B."/>
            <person name="Burke J.M."/>
            <person name="Salse J."/>
            <person name="Munos S."/>
            <person name="Vincourt P."/>
            <person name="Rieseberg L.H."/>
            <person name="Langlade N.B."/>
        </authorList>
    </citation>
    <scope>NUCLEOTIDE SEQUENCE [LARGE SCALE GENOMIC DNA]</scope>
    <source>
        <strain evidence="2">cv. SF193</strain>
    </source>
</reference>
<evidence type="ECO:0000313" key="2">
    <source>
        <dbReference type="Proteomes" id="UP000215914"/>
    </source>
</evidence>